<dbReference type="Proteomes" id="UP000286045">
    <property type="component" value="Unassembled WGS sequence"/>
</dbReference>
<dbReference type="AlphaFoldDB" id="A0A439CPQ8"/>
<sequence>MNEGTSVHDENHFQRPPKYRTNMMHEFSSHHKILVSNKHRRAFRVSDNNDDSKSWDSSAVGTRTDSSDDMKFFRRGSSEHVRW</sequence>
<evidence type="ECO:0000313" key="2">
    <source>
        <dbReference type="EMBL" id="RWA04139.1"/>
    </source>
</evidence>
<name>A0A439CPQ8_9PEZI</name>
<gene>
    <name evidence="2" type="ORF">EKO27_g10966</name>
</gene>
<proteinExistence type="predicted"/>
<reference evidence="2 3" key="1">
    <citation type="submission" date="2018-12" db="EMBL/GenBank/DDBJ databases">
        <title>Draft genome sequence of Xylaria grammica IHI A82.</title>
        <authorList>
            <person name="Buettner E."/>
            <person name="Kellner H."/>
        </authorList>
    </citation>
    <scope>NUCLEOTIDE SEQUENCE [LARGE SCALE GENOMIC DNA]</scope>
    <source>
        <strain evidence="2 3">IHI A82</strain>
    </source>
</reference>
<evidence type="ECO:0000313" key="3">
    <source>
        <dbReference type="Proteomes" id="UP000286045"/>
    </source>
</evidence>
<evidence type="ECO:0000256" key="1">
    <source>
        <dbReference type="SAM" id="MobiDB-lite"/>
    </source>
</evidence>
<dbReference type="EMBL" id="RYZI01000625">
    <property type="protein sequence ID" value="RWA04139.1"/>
    <property type="molecule type" value="Genomic_DNA"/>
</dbReference>
<feature type="region of interest" description="Disordered" evidence="1">
    <location>
        <begin position="44"/>
        <end position="83"/>
    </location>
</feature>
<accession>A0A439CPQ8</accession>
<keyword evidence="3" id="KW-1185">Reference proteome</keyword>
<feature type="compositionally biased region" description="Basic and acidic residues" evidence="1">
    <location>
        <begin position="65"/>
        <end position="83"/>
    </location>
</feature>
<comment type="caution">
    <text evidence="2">The sequence shown here is derived from an EMBL/GenBank/DDBJ whole genome shotgun (WGS) entry which is preliminary data.</text>
</comment>
<organism evidence="2 3">
    <name type="scientific">Xylaria grammica</name>
    <dbReference type="NCBI Taxonomy" id="363999"/>
    <lineage>
        <taxon>Eukaryota</taxon>
        <taxon>Fungi</taxon>
        <taxon>Dikarya</taxon>
        <taxon>Ascomycota</taxon>
        <taxon>Pezizomycotina</taxon>
        <taxon>Sordariomycetes</taxon>
        <taxon>Xylariomycetidae</taxon>
        <taxon>Xylariales</taxon>
        <taxon>Xylariaceae</taxon>
        <taxon>Xylaria</taxon>
    </lineage>
</organism>
<protein>
    <submittedName>
        <fullName evidence="2">Uncharacterized protein</fullName>
    </submittedName>
</protein>